<dbReference type="PANTHER" id="PTHR46148:SF44">
    <property type="entry name" value="GAG-POL POLYPROTEIN"/>
    <property type="match status" value="1"/>
</dbReference>
<accession>A0AAF0V8B2</accession>
<sequence length="79" mass="9705">MLRRYLSDPSHVLPVESFEVNTDLTYNKEPILLQARQVKQLRNKRNPLVKVLWRNYSGKEDTWEREEDMRTQYLHLFRD</sequence>
<evidence type="ECO:0000313" key="2">
    <source>
        <dbReference type="EMBL" id="WMV58596.1"/>
    </source>
</evidence>
<dbReference type="PROSITE" id="PS50013">
    <property type="entry name" value="CHROMO_2"/>
    <property type="match status" value="1"/>
</dbReference>
<evidence type="ECO:0000259" key="1">
    <source>
        <dbReference type="PROSITE" id="PS50013"/>
    </source>
</evidence>
<dbReference type="InterPro" id="IPR023780">
    <property type="entry name" value="Chromo_domain"/>
</dbReference>
<dbReference type="AlphaFoldDB" id="A0AAF0V8B2"/>
<name>A0AAF0V8B2_SOLVR</name>
<reference evidence="2" key="1">
    <citation type="submission" date="2023-08" db="EMBL/GenBank/DDBJ databases">
        <title>A de novo genome assembly of Solanum verrucosum Schlechtendal, a Mexican diploid species geographically isolated from the other diploid A-genome species in potato relatives.</title>
        <authorList>
            <person name="Hosaka K."/>
        </authorList>
    </citation>
    <scope>NUCLEOTIDE SEQUENCE</scope>
    <source>
        <tissue evidence="2">Young leaves</tissue>
    </source>
</reference>
<dbReference type="PANTHER" id="PTHR46148">
    <property type="entry name" value="CHROMO DOMAIN-CONTAINING PROTEIN"/>
    <property type="match status" value="1"/>
</dbReference>
<dbReference type="InterPro" id="IPR000953">
    <property type="entry name" value="Chromo/chromo_shadow_dom"/>
</dbReference>
<organism evidence="2 3">
    <name type="scientific">Solanum verrucosum</name>
    <dbReference type="NCBI Taxonomy" id="315347"/>
    <lineage>
        <taxon>Eukaryota</taxon>
        <taxon>Viridiplantae</taxon>
        <taxon>Streptophyta</taxon>
        <taxon>Embryophyta</taxon>
        <taxon>Tracheophyta</taxon>
        <taxon>Spermatophyta</taxon>
        <taxon>Magnoliopsida</taxon>
        <taxon>eudicotyledons</taxon>
        <taxon>Gunneridae</taxon>
        <taxon>Pentapetalae</taxon>
        <taxon>asterids</taxon>
        <taxon>lamiids</taxon>
        <taxon>Solanales</taxon>
        <taxon>Solanaceae</taxon>
        <taxon>Solanoideae</taxon>
        <taxon>Solaneae</taxon>
        <taxon>Solanum</taxon>
    </lineage>
</organism>
<protein>
    <recommendedName>
        <fullName evidence="1">Chromo domain-containing protein</fullName>
    </recommendedName>
</protein>
<gene>
    <name evidence="2" type="ORF">MTR67_051981</name>
</gene>
<dbReference type="Proteomes" id="UP001234989">
    <property type="component" value="Chromosome 12"/>
</dbReference>
<dbReference type="Pfam" id="PF00385">
    <property type="entry name" value="Chromo"/>
    <property type="match status" value="1"/>
</dbReference>
<dbReference type="SUPFAM" id="SSF54160">
    <property type="entry name" value="Chromo domain-like"/>
    <property type="match status" value="1"/>
</dbReference>
<evidence type="ECO:0000313" key="3">
    <source>
        <dbReference type="Proteomes" id="UP001234989"/>
    </source>
</evidence>
<dbReference type="EMBL" id="CP133623">
    <property type="protein sequence ID" value="WMV58596.1"/>
    <property type="molecule type" value="Genomic_DNA"/>
</dbReference>
<dbReference type="InterPro" id="IPR016197">
    <property type="entry name" value="Chromo-like_dom_sf"/>
</dbReference>
<proteinExistence type="predicted"/>
<dbReference type="Gene3D" id="2.40.50.40">
    <property type="match status" value="1"/>
</dbReference>
<feature type="domain" description="Chromo" evidence="1">
    <location>
        <begin position="26"/>
        <end position="79"/>
    </location>
</feature>
<keyword evidence="3" id="KW-1185">Reference proteome</keyword>